<feature type="binding site" evidence="9">
    <location>
        <position position="183"/>
    </location>
    <ligand>
        <name>ATP</name>
        <dbReference type="ChEBI" id="CHEBI:30616"/>
    </ligand>
</feature>
<keyword evidence="7 9" id="KW-0233">DNA recombination</keyword>
<comment type="function">
    <text evidence="9">The RuvA-RuvB-RuvC complex processes Holliday junction (HJ) DNA during genetic recombination and DNA repair, while the RuvA-RuvB complex plays an important role in the rescue of blocked DNA replication forks via replication fork reversal (RFR). RuvA specifically binds to HJ cruciform DNA, conferring on it an open structure. The RuvB hexamer acts as an ATP-dependent pump, pulling dsDNA into and through the RuvAB complex. RuvB forms 2 homohexamers on either side of HJ DNA bound by 1 or 2 RuvA tetramers; 4 subunits per hexamer contact DNA at a time. Coordinated motions by a converter formed by DNA-disengaged RuvB subunits stimulates ATP hydrolysis and nucleotide exchange. Immobilization of the converter enables RuvB to convert the ATP-contained energy into a lever motion, pulling 2 nucleotides of DNA out of the RuvA tetramer per ATP hydrolyzed, thus driving DNA branch migration. The RuvB motors rotate together with the DNA substrate, which together with the progressing nucleotide cycle form the mechanistic basis for DNA recombination by continuous HJ branch migration. Branch migration allows RuvC to scan DNA until it finds its consensus sequence, where it cleaves and resolves cruciform DNA.</text>
</comment>
<feature type="binding site" evidence="9">
    <location>
        <position position="293"/>
    </location>
    <ligand>
        <name>DNA</name>
        <dbReference type="ChEBI" id="CHEBI:16991"/>
    </ligand>
</feature>
<dbReference type="Gene3D" id="1.10.8.60">
    <property type="match status" value="1"/>
</dbReference>
<keyword evidence="5 9" id="KW-0067">ATP-binding</keyword>
<protein>
    <recommendedName>
        <fullName evidence="9">Holliday junction branch migration complex subunit RuvB</fullName>
        <ecNumber evidence="9">3.6.4.-</ecNumber>
    </recommendedName>
</protein>
<dbReference type="GO" id="GO:0009378">
    <property type="term" value="F:four-way junction helicase activity"/>
    <property type="evidence" value="ECO:0007669"/>
    <property type="project" value="InterPro"/>
</dbReference>
<evidence type="ECO:0000256" key="6">
    <source>
        <dbReference type="ARBA" id="ARBA00023125"/>
    </source>
</evidence>
<dbReference type="InterPro" id="IPR027417">
    <property type="entry name" value="P-loop_NTPase"/>
</dbReference>
<comment type="caution">
    <text evidence="9">Lacks conserved residue(s) required for the propagation of feature annotation.</text>
</comment>
<dbReference type="InterPro" id="IPR036390">
    <property type="entry name" value="WH_DNA-bd_sf"/>
</dbReference>
<feature type="region of interest" description="Large ATPase domain (RuvB-L)" evidence="9">
    <location>
        <begin position="3"/>
        <end position="183"/>
    </location>
</feature>
<accession>A0A448V1U3</accession>
<feature type="binding site" evidence="9">
    <location>
        <position position="64"/>
    </location>
    <ligand>
        <name>ATP</name>
        <dbReference type="ChEBI" id="CHEBI:30616"/>
    </ligand>
</feature>
<dbReference type="InterPro" id="IPR008823">
    <property type="entry name" value="RuvB_wg_C"/>
</dbReference>
<dbReference type="InterPro" id="IPR004605">
    <property type="entry name" value="DNA_helicase_Holl-junc_RuvB"/>
</dbReference>
<keyword evidence="2 9" id="KW-0547">Nucleotide-binding</keyword>
<dbReference type="GO" id="GO:0006281">
    <property type="term" value="P:DNA repair"/>
    <property type="evidence" value="ECO:0007669"/>
    <property type="project" value="UniProtKB-UniRule"/>
</dbReference>
<evidence type="ECO:0000256" key="9">
    <source>
        <dbReference type="HAMAP-Rule" id="MF_00016"/>
    </source>
</evidence>
<dbReference type="GO" id="GO:0005737">
    <property type="term" value="C:cytoplasm"/>
    <property type="evidence" value="ECO:0007669"/>
    <property type="project" value="UniProtKB-SubCell"/>
</dbReference>
<feature type="domain" description="AAA+ ATPase" evidence="10">
    <location>
        <begin position="53"/>
        <end position="184"/>
    </location>
</feature>
<evidence type="ECO:0000256" key="3">
    <source>
        <dbReference type="ARBA" id="ARBA00022763"/>
    </source>
</evidence>
<dbReference type="GO" id="GO:0006310">
    <property type="term" value="P:DNA recombination"/>
    <property type="evidence" value="ECO:0007669"/>
    <property type="project" value="UniProtKB-UniRule"/>
</dbReference>
<keyword evidence="11" id="KW-0347">Helicase</keyword>
<evidence type="ECO:0000256" key="8">
    <source>
        <dbReference type="ARBA" id="ARBA00023204"/>
    </source>
</evidence>
<feature type="binding site" evidence="9">
    <location>
        <position position="312"/>
    </location>
    <ligand>
        <name>DNA</name>
        <dbReference type="ChEBI" id="CHEBI:16991"/>
    </ligand>
</feature>
<evidence type="ECO:0000256" key="4">
    <source>
        <dbReference type="ARBA" id="ARBA00022801"/>
    </source>
</evidence>
<reference evidence="11 12" key="1">
    <citation type="submission" date="2018-12" db="EMBL/GenBank/DDBJ databases">
        <authorList>
            <consortium name="Pathogen Informatics"/>
        </authorList>
    </citation>
    <scope>NUCLEOTIDE SEQUENCE [LARGE SCALE GENOMIC DNA]</scope>
    <source>
        <strain evidence="11 12">NCTC13079</strain>
    </source>
</reference>
<feature type="region of interest" description="Small ATPAse domain (RuvB-S)" evidence="9">
    <location>
        <begin position="184"/>
        <end position="254"/>
    </location>
</feature>
<dbReference type="NCBIfam" id="TIGR00635">
    <property type="entry name" value="ruvB"/>
    <property type="match status" value="1"/>
</dbReference>
<dbReference type="KEGG" id="piv:NCTC13079_00859"/>
<keyword evidence="3 9" id="KW-0227">DNA damage</keyword>
<evidence type="ECO:0000256" key="2">
    <source>
        <dbReference type="ARBA" id="ARBA00022741"/>
    </source>
</evidence>
<keyword evidence="12" id="KW-1185">Reference proteome</keyword>
<dbReference type="PANTHER" id="PTHR42848:SF1">
    <property type="entry name" value="HOLLIDAY JUNCTION BRANCH MIGRATION COMPLEX SUBUNIT RUVB"/>
    <property type="match status" value="1"/>
</dbReference>
<dbReference type="InterPro" id="IPR008824">
    <property type="entry name" value="RuvB-like_N"/>
</dbReference>
<feature type="binding site" evidence="9">
    <location>
        <position position="317"/>
    </location>
    <ligand>
        <name>DNA</name>
        <dbReference type="ChEBI" id="CHEBI:16991"/>
    </ligand>
</feature>
<feature type="region of interest" description="Head domain (RuvB-H)" evidence="9">
    <location>
        <begin position="257"/>
        <end position="336"/>
    </location>
</feature>
<dbReference type="GO" id="GO:0000400">
    <property type="term" value="F:four-way junction DNA binding"/>
    <property type="evidence" value="ECO:0007669"/>
    <property type="project" value="UniProtKB-UniRule"/>
</dbReference>
<dbReference type="GO" id="GO:0048476">
    <property type="term" value="C:Holliday junction resolvase complex"/>
    <property type="evidence" value="ECO:0007669"/>
    <property type="project" value="UniProtKB-UniRule"/>
</dbReference>
<dbReference type="AlphaFoldDB" id="A0A448V1U3"/>
<organism evidence="11 12">
    <name type="scientific">Aedoeadaptatus ivorii</name>
    <dbReference type="NCBI Taxonomy" id="54006"/>
    <lineage>
        <taxon>Bacteria</taxon>
        <taxon>Bacillati</taxon>
        <taxon>Bacillota</taxon>
        <taxon>Tissierellia</taxon>
        <taxon>Tissierellales</taxon>
        <taxon>Peptoniphilaceae</taxon>
        <taxon>Aedoeadaptatus</taxon>
    </lineage>
</organism>
<keyword evidence="8 9" id="KW-0234">DNA repair</keyword>
<dbReference type="InterPro" id="IPR036388">
    <property type="entry name" value="WH-like_DNA-bd_sf"/>
</dbReference>
<dbReference type="OrthoDB" id="9804478at2"/>
<dbReference type="HAMAP" id="MF_00016">
    <property type="entry name" value="DNA_HJ_migration_RuvB"/>
    <property type="match status" value="1"/>
</dbReference>
<comment type="domain">
    <text evidence="9">Has 3 domains, the large (RuvB-L) and small ATPase (RuvB-S) domains and the C-terminal head (RuvB-H) domain. The head domain binds DNA, while the ATPase domains jointly bind ATP, ADP or are empty depending on the state of the subunit in the translocation cycle. During a single DNA translocation step the structure of each domain remains the same, but their relative positions change.</text>
</comment>
<dbReference type="Proteomes" id="UP000269544">
    <property type="component" value="Chromosome"/>
</dbReference>
<feature type="binding site" evidence="9">
    <location>
        <position position="23"/>
    </location>
    <ligand>
        <name>ATP</name>
        <dbReference type="ChEBI" id="CHEBI:30616"/>
    </ligand>
</feature>
<dbReference type="RefSeq" id="WP_126465458.1">
    <property type="nucleotide sequence ID" value="NZ_JAUSWF010000001.1"/>
</dbReference>
<comment type="subunit">
    <text evidence="9">Homohexamer. Forms an RuvA(8)-RuvB(12)-Holliday junction (HJ) complex. HJ DNA is sandwiched between 2 RuvA tetramers; dsDNA enters through RuvA and exits via RuvB. An RuvB hexamer assembles on each DNA strand where it exits the tetramer. Each RuvB hexamer is contacted by two RuvA subunits (via domain III) on 2 adjacent RuvB subunits; this complex drives branch migration. In the full resolvosome a probable DNA-RuvA(4)-RuvB(12)-RuvC(2) complex forms which resolves the HJ.</text>
</comment>
<dbReference type="GO" id="GO:0016887">
    <property type="term" value="F:ATP hydrolysis activity"/>
    <property type="evidence" value="ECO:0007669"/>
    <property type="project" value="RHEA"/>
</dbReference>
<dbReference type="SUPFAM" id="SSF52540">
    <property type="entry name" value="P-loop containing nucleoside triphosphate hydrolases"/>
    <property type="match status" value="1"/>
</dbReference>
<keyword evidence="6 9" id="KW-0238">DNA-binding</keyword>
<dbReference type="Pfam" id="PF17864">
    <property type="entry name" value="AAA_lid_4"/>
    <property type="match status" value="1"/>
</dbReference>
<feature type="binding site" evidence="9">
    <location>
        <begin position="130"/>
        <end position="132"/>
    </location>
    <ligand>
        <name>ATP</name>
        <dbReference type="ChEBI" id="CHEBI:30616"/>
    </ligand>
</feature>
<keyword evidence="4 9" id="KW-0378">Hydrolase</keyword>
<feature type="binding site" evidence="9">
    <location>
        <position position="173"/>
    </location>
    <ligand>
        <name>ATP</name>
        <dbReference type="ChEBI" id="CHEBI:30616"/>
    </ligand>
</feature>
<dbReference type="GO" id="GO:0005524">
    <property type="term" value="F:ATP binding"/>
    <property type="evidence" value="ECO:0007669"/>
    <property type="project" value="UniProtKB-UniRule"/>
</dbReference>
<dbReference type="Gene3D" id="3.40.50.300">
    <property type="entry name" value="P-loop containing nucleotide triphosphate hydrolases"/>
    <property type="match status" value="1"/>
</dbReference>
<sequence length="336" mass="37705">MEENRLVSKTILPDEERMESALRPKFLSEYIGQNKAKEKLEIFTEAAKMRNEALDHVLLSGPPGLGKTTLANIIANEMQVNIRVTSGPAIERPGDLASILTNLDENDVLFIDEIHRIPRTVEEVLYPAMEDFALDIIVGKGPSARSLRLDLNRFTLIGATTRSGQLASPLRDRFGVLLNLDLYDPDSLKHILLRSSRILGIPLSEKGALEIAKRSRGTPRIANRLLKRIRDFAEVKRDGLIDETVAEEGLQLLDVDAYGLDDLDRRILDTMIRDYGGRPVGIDAIAATLGEERITIEDVYEPYLLQINFVQRTPRGRVATKKAYEHLGIPFTEEEI</sequence>
<evidence type="ECO:0000259" key="10">
    <source>
        <dbReference type="SMART" id="SM00382"/>
    </source>
</evidence>
<dbReference type="Pfam" id="PF05496">
    <property type="entry name" value="RuvB_N"/>
    <property type="match status" value="1"/>
</dbReference>
<evidence type="ECO:0000256" key="1">
    <source>
        <dbReference type="ARBA" id="ARBA00022490"/>
    </source>
</evidence>
<evidence type="ECO:0000313" key="12">
    <source>
        <dbReference type="Proteomes" id="UP000269544"/>
    </source>
</evidence>
<evidence type="ECO:0000256" key="7">
    <source>
        <dbReference type="ARBA" id="ARBA00023172"/>
    </source>
</evidence>
<feature type="binding site" evidence="9">
    <location>
        <position position="67"/>
    </location>
    <ligand>
        <name>ATP</name>
        <dbReference type="ChEBI" id="CHEBI:30616"/>
    </ligand>
</feature>
<name>A0A448V1U3_9FIRM</name>
<comment type="similarity">
    <text evidence="9">Belongs to the RuvB family.</text>
</comment>
<dbReference type="EMBL" id="LR134523">
    <property type="protein sequence ID" value="VEJ35697.1"/>
    <property type="molecule type" value="Genomic_DNA"/>
</dbReference>
<feature type="binding site" evidence="9">
    <location>
        <position position="68"/>
    </location>
    <ligand>
        <name>ATP</name>
        <dbReference type="ChEBI" id="CHEBI:30616"/>
    </ligand>
</feature>
<feature type="binding site" evidence="9">
    <location>
        <position position="68"/>
    </location>
    <ligand>
        <name>Mg(2+)</name>
        <dbReference type="ChEBI" id="CHEBI:18420"/>
    </ligand>
</feature>
<evidence type="ECO:0000313" key="11">
    <source>
        <dbReference type="EMBL" id="VEJ35697.1"/>
    </source>
</evidence>
<comment type="catalytic activity">
    <reaction evidence="9">
        <text>ATP + H2O = ADP + phosphate + H(+)</text>
        <dbReference type="Rhea" id="RHEA:13065"/>
        <dbReference type="ChEBI" id="CHEBI:15377"/>
        <dbReference type="ChEBI" id="CHEBI:15378"/>
        <dbReference type="ChEBI" id="CHEBI:30616"/>
        <dbReference type="ChEBI" id="CHEBI:43474"/>
        <dbReference type="ChEBI" id="CHEBI:456216"/>
    </reaction>
</comment>
<dbReference type="NCBIfam" id="NF000868">
    <property type="entry name" value="PRK00080.1"/>
    <property type="match status" value="1"/>
</dbReference>
<dbReference type="EC" id="3.6.4.-" evidence="9"/>
<feature type="binding site" evidence="9">
    <location>
        <position position="220"/>
    </location>
    <ligand>
        <name>ATP</name>
        <dbReference type="ChEBI" id="CHEBI:30616"/>
    </ligand>
</feature>
<dbReference type="Pfam" id="PF05491">
    <property type="entry name" value="WHD_RuvB"/>
    <property type="match status" value="1"/>
</dbReference>
<keyword evidence="1 9" id="KW-0963">Cytoplasm</keyword>
<dbReference type="SMART" id="SM00382">
    <property type="entry name" value="AAA"/>
    <property type="match status" value="1"/>
</dbReference>
<feature type="binding site" evidence="9">
    <location>
        <position position="22"/>
    </location>
    <ligand>
        <name>ATP</name>
        <dbReference type="ChEBI" id="CHEBI:30616"/>
    </ligand>
</feature>
<proteinExistence type="inferred from homology"/>
<dbReference type="InterPro" id="IPR041445">
    <property type="entry name" value="AAA_lid_4"/>
</dbReference>
<dbReference type="SUPFAM" id="SSF46785">
    <property type="entry name" value="Winged helix' DNA-binding domain"/>
    <property type="match status" value="1"/>
</dbReference>
<evidence type="ECO:0000256" key="5">
    <source>
        <dbReference type="ARBA" id="ARBA00022840"/>
    </source>
</evidence>
<dbReference type="Gene3D" id="1.10.10.10">
    <property type="entry name" value="Winged helix-like DNA-binding domain superfamily/Winged helix DNA-binding domain"/>
    <property type="match status" value="1"/>
</dbReference>
<dbReference type="CDD" id="cd00009">
    <property type="entry name" value="AAA"/>
    <property type="match status" value="1"/>
</dbReference>
<comment type="subcellular location">
    <subcellularLocation>
        <location evidence="9">Cytoplasm</location>
    </subcellularLocation>
</comment>
<dbReference type="InterPro" id="IPR003593">
    <property type="entry name" value="AAA+_ATPase"/>
</dbReference>
<feature type="binding site" evidence="9">
    <location>
        <position position="69"/>
    </location>
    <ligand>
        <name>ATP</name>
        <dbReference type="ChEBI" id="CHEBI:30616"/>
    </ligand>
</feature>
<gene>
    <name evidence="9 11" type="primary">ruvB</name>
    <name evidence="11" type="ORF">NCTC13079_00859</name>
</gene>
<dbReference type="PANTHER" id="PTHR42848">
    <property type="match status" value="1"/>
</dbReference>